<gene>
    <name evidence="1" type="ORF">H4219_003456</name>
</gene>
<keyword evidence="2" id="KW-1185">Reference proteome</keyword>
<dbReference type="Proteomes" id="UP001150538">
    <property type="component" value="Unassembled WGS sequence"/>
</dbReference>
<protein>
    <submittedName>
        <fullName evidence="1">Uncharacterized protein</fullName>
    </submittedName>
</protein>
<comment type="caution">
    <text evidence="1">The sequence shown here is derived from an EMBL/GenBank/DDBJ whole genome shotgun (WGS) entry which is preliminary data.</text>
</comment>
<accession>A0A9W8DTB7</accession>
<name>A0A9W8DTB7_9FUNG</name>
<evidence type="ECO:0000313" key="2">
    <source>
        <dbReference type="Proteomes" id="UP001150538"/>
    </source>
</evidence>
<dbReference type="PANTHER" id="PTHR40129:SF2">
    <property type="entry name" value="KETOPANTOATE REDUCTASE N-TERMINAL DOMAIN-CONTAINING PROTEIN"/>
    <property type="match status" value="1"/>
</dbReference>
<dbReference type="AlphaFoldDB" id="A0A9W8DTB7"/>
<organism evidence="1 2">
    <name type="scientific">Mycoemilia scoparia</name>
    <dbReference type="NCBI Taxonomy" id="417184"/>
    <lineage>
        <taxon>Eukaryota</taxon>
        <taxon>Fungi</taxon>
        <taxon>Fungi incertae sedis</taxon>
        <taxon>Zoopagomycota</taxon>
        <taxon>Kickxellomycotina</taxon>
        <taxon>Kickxellomycetes</taxon>
        <taxon>Kickxellales</taxon>
        <taxon>Kickxellaceae</taxon>
        <taxon>Mycoemilia</taxon>
    </lineage>
</organism>
<dbReference type="OrthoDB" id="674948at2759"/>
<dbReference type="EMBL" id="JANBPU010000084">
    <property type="protein sequence ID" value="KAJ1916985.1"/>
    <property type="molecule type" value="Genomic_DNA"/>
</dbReference>
<evidence type="ECO:0000313" key="1">
    <source>
        <dbReference type="EMBL" id="KAJ1916985.1"/>
    </source>
</evidence>
<dbReference type="PANTHER" id="PTHR40129">
    <property type="entry name" value="KETOPANTOATE REDUCTASE N-TERMINAL DOMAIN-CONTAINING PROTEIN"/>
    <property type="match status" value="1"/>
</dbReference>
<proteinExistence type="predicted"/>
<dbReference type="Gene3D" id="3.40.50.720">
    <property type="entry name" value="NAD(P)-binding Rossmann-like Domain"/>
    <property type="match status" value="1"/>
</dbReference>
<reference evidence="1" key="1">
    <citation type="submission" date="2022-07" db="EMBL/GenBank/DDBJ databases">
        <title>Phylogenomic reconstructions and comparative analyses of Kickxellomycotina fungi.</title>
        <authorList>
            <person name="Reynolds N.K."/>
            <person name="Stajich J.E."/>
            <person name="Barry K."/>
            <person name="Grigoriev I.V."/>
            <person name="Crous P."/>
            <person name="Smith M.E."/>
        </authorList>
    </citation>
    <scope>NUCLEOTIDE SEQUENCE</scope>
    <source>
        <strain evidence="1">NBRC 100468</strain>
    </source>
</reference>
<sequence>MIELLILGQGFIGKYVSEYCSQKGTSFESTTRDGRDNTVKWALPENDQKELCVDELPIATSILITFPVKDPVLLDHFVSEYTKHCSVQDPQEQQQQQQQEIQWIYLGSTRGFTQIPSNHKTIPDKKADLQRLQSEEMLMTKHNGCVLNLAGLWGGQREPKNWAQRFKTADSIRRRISNRTLHLVHGQDVAQAIVDHLIPSFTPNKRWLLSDGRVYDMLEVIVKCGSQDILANLQNVLYEEKDLALCHLGTTKIEDIKFGPEASLVRRIDPDDFFVNFGFKPSIYFNLVS</sequence>